<evidence type="ECO:0000313" key="2">
    <source>
        <dbReference type="EMBL" id="QHT05530.1"/>
    </source>
</evidence>
<feature type="region of interest" description="Disordered" evidence="1">
    <location>
        <begin position="28"/>
        <end position="50"/>
    </location>
</feature>
<dbReference type="Gene3D" id="3.30.40.220">
    <property type="match status" value="1"/>
</dbReference>
<proteinExistence type="predicted"/>
<name>A0A6C0CNR0_9ZZZZ</name>
<accession>A0A6C0CNR0</accession>
<sequence length="208" mass="24602">MNTEISEVIESLIENIENERNGDIKTIYLPEPKQSGRGKPKNSNKCHKPAKKRVVTNRNIWKNTLNMNDFDSGNQQHLFDEANHNTEDMKKRRLFQSEIKQKLLGYKYQDIEKKKYSPNEFVNMSHVLQLLQMTSDCFYCTEPVKLLYEISRDPKQWTLERIDNSLGHNVGNVVISCLSCNIKRRTMYFEKFRFTKQFKLVKDNSTNK</sequence>
<dbReference type="EMBL" id="MN739456">
    <property type="protein sequence ID" value="QHT05530.1"/>
    <property type="molecule type" value="Genomic_DNA"/>
</dbReference>
<protein>
    <submittedName>
        <fullName evidence="2">Uncharacterized protein</fullName>
    </submittedName>
</protein>
<reference evidence="2" key="1">
    <citation type="journal article" date="2020" name="Nature">
        <title>Giant virus diversity and host interactions through global metagenomics.</title>
        <authorList>
            <person name="Schulz F."/>
            <person name="Roux S."/>
            <person name="Paez-Espino D."/>
            <person name="Jungbluth S."/>
            <person name="Walsh D.A."/>
            <person name="Denef V.J."/>
            <person name="McMahon K.D."/>
            <person name="Konstantinidis K.T."/>
            <person name="Eloe-Fadrosh E.A."/>
            <person name="Kyrpides N.C."/>
            <person name="Woyke T."/>
        </authorList>
    </citation>
    <scope>NUCLEOTIDE SEQUENCE</scope>
    <source>
        <strain evidence="2">GVMAG-M-3300021375-17</strain>
    </source>
</reference>
<evidence type="ECO:0000256" key="1">
    <source>
        <dbReference type="SAM" id="MobiDB-lite"/>
    </source>
</evidence>
<feature type="compositionally biased region" description="Basic residues" evidence="1">
    <location>
        <begin position="36"/>
        <end position="50"/>
    </location>
</feature>
<dbReference type="AlphaFoldDB" id="A0A6C0CNR0"/>
<organism evidence="2">
    <name type="scientific">viral metagenome</name>
    <dbReference type="NCBI Taxonomy" id="1070528"/>
    <lineage>
        <taxon>unclassified sequences</taxon>
        <taxon>metagenomes</taxon>
        <taxon>organismal metagenomes</taxon>
    </lineage>
</organism>